<protein>
    <submittedName>
        <fullName evidence="1">Uncharacterized protein</fullName>
    </submittedName>
</protein>
<dbReference type="Proteomes" id="UP001463408">
    <property type="component" value="Unassembled WGS sequence"/>
</dbReference>
<reference evidence="1 2" key="1">
    <citation type="submission" date="2024-06" db="EMBL/GenBank/DDBJ databases">
        <title>Pangenomics to understand the prophage dynamics in the radiating lineages of P. brasiliense.</title>
        <authorList>
            <person name="Pardeshi L.A."/>
            <person name="Van Duivenbode I."/>
            <person name="Jonkheer E.M."/>
            <person name="Pel M.J.C."/>
            <person name="Kupczok A."/>
            <person name="De Ridder D."/>
            <person name="Smit S."/>
            <person name="Van Der Lee T.J."/>
        </authorList>
    </citation>
    <scope>NUCLEOTIDE SEQUENCE [LARGE SCALE GENOMIC DNA]</scope>
    <source>
        <strain evidence="1 2">PD 8607</strain>
    </source>
</reference>
<dbReference type="RefSeq" id="WP_349962217.1">
    <property type="nucleotide sequence ID" value="NZ_JBEHEF010000034.1"/>
</dbReference>
<gene>
    <name evidence="1" type="ORF">ABRQ07_22315</name>
</gene>
<keyword evidence="2" id="KW-1185">Reference proteome</keyword>
<sequence>MKGNAMTKEKNIWVERKLAPLEYCSIVRSSQLLNCEISDIVHWMELGAIHSYGKFKGEQSEIGFRIENLETYTESFYGGIAYETRFINGHSLFIAEQEPVPDENMRVFVGGNIYGYWRIHQLKFGELEFNNIVYPVRRAENSRHFHVKLPASFVLDVNDIYISKEDIEKIHTHSLQGKVIPSDKSSPLNDINTNDCSLTGSRYIDLLNVLIGTHQAFGEGSLSMTDNALVSKIGGYAAKELRRLESTPKASPILIEALEKCTKLDRKTLARFRGNSD</sequence>
<evidence type="ECO:0000313" key="1">
    <source>
        <dbReference type="EMBL" id="MEQ9940305.1"/>
    </source>
</evidence>
<evidence type="ECO:0000313" key="2">
    <source>
        <dbReference type="Proteomes" id="UP001463408"/>
    </source>
</evidence>
<organism evidence="1 2">
    <name type="scientific">Pectobacterium polonicum</name>
    <dbReference type="NCBI Taxonomy" id="2485124"/>
    <lineage>
        <taxon>Bacteria</taxon>
        <taxon>Pseudomonadati</taxon>
        <taxon>Pseudomonadota</taxon>
        <taxon>Gammaproteobacteria</taxon>
        <taxon>Enterobacterales</taxon>
        <taxon>Pectobacteriaceae</taxon>
        <taxon>Pectobacterium</taxon>
    </lineage>
</organism>
<accession>A0ABV1PGN3</accession>
<proteinExistence type="predicted"/>
<name>A0ABV1PGN3_9GAMM</name>
<dbReference type="EMBL" id="JBEHEF010000034">
    <property type="protein sequence ID" value="MEQ9940305.1"/>
    <property type="molecule type" value="Genomic_DNA"/>
</dbReference>
<comment type="caution">
    <text evidence="1">The sequence shown here is derived from an EMBL/GenBank/DDBJ whole genome shotgun (WGS) entry which is preliminary data.</text>
</comment>